<dbReference type="Pfam" id="PF21973">
    <property type="entry name" value="DUF6925"/>
    <property type="match status" value="1"/>
</dbReference>
<name>A0A380TJL5_9ZZZZ</name>
<dbReference type="AlphaFoldDB" id="A0A380TJL5"/>
<accession>A0A380TJL5</accession>
<reference evidence="1" key="1">
    <citation type="submission" date="2018-07" db="EMBL/GenBank/DDBJ databases">
        <authorList>
            <person name="Quirk P.G."/>
            <person name="Krulwich T.A."/>
        </authorList>
    </citation>
    <scope>NUCLEOTIDE SEQUENCE</scope>
</reference>
<evidence type="ECO:0000313" key="1">
    <source>
        <dbReference type="EMBL" id="SUS08645.1"/>
    </source>
</evidence>
<gene>
    <name evidence="1" type="ORF">DF3PB_80013</name>
</gene>
<dbReference type="EMBL" id="UIDG01000634">
    <property type="protein sequence ID" value="SUS08645.1"/>
    <property type="molecule type" value="Genomic_DNA"/>
</dbReference>
<proteinExistence type="predicted"/>
<protein>
    <submittedName>
        <fullName evidence="1">Uncharacterized protein</fullName>
    </submittedName>
</protein>
<sequence>MATMPAIPIRDADTIALIHRMLADADAGWHIGTFGALAEFHHVAGDLDPVITLVRSGGSAVTSRGGISISLPDVVRVVAYEGLSKRPEAWTHAIAFCVPASTAGMGRRRGLTELGADHDALREEDRAGILFDLGLAAEHVDFCIRTADPALIAILRQHQGQSVLDPESPAMAAIKTTSPHRISRSGLGRVEVYQPIPPPTPGARAPIGPHTHLLPDLLRLARTHSANAPVPAGWLPALYLHPPHPVTDRLGQSRQFDQEAFTAFEATLAAFAPPHYQAEKDRIRAAVFAGTDPYTYLPAPDRAARMGARVALRQLQHTHPQTPGLDMWLTVFDRAAGHPTEAEGTCA</sequence>
<dbReference type="InterPro" id="IPR053838">
    <property type="entry name" value="DUF6925"/>
</dbReference>
<organism evidence="1">
    <name type="scientific">metagenome</name>
    <dbReference type="NCBI Taxonomy" id="256318"/>
    <lineage>
        <taxon>unclassified sequences</taxon>
        <taxon>metagenomes</taxon>
    </lineage>
</organism>